<sequence>MNDIENTEQIKEIQKINLEMAKYFVSFCEKYQLLCYFCGGGCIGTVRNEGFIPWDDDLDFFMPRKDYEKLYALWTEHADIEKYSILRPSKTFIDHNSFTTIRANNTTFIKPYQEYLDIPHGLPIDIFPLDGAPDSTIKRKIQKGWALIYALFCSQVVPEKHGGIMALGSRVLLKLIPTKKGRYMIWSFASKQMSKYDFDQCEFVTELCVGPRYMGNLYKRKDFEKAEYLPFEDTYMPVPVGYDNYLTQVFGNYMELPDEKDRVSHHEAVLIDTKHSYKKYKGTYYCVQSLKEENK</sequence>
<keyword evidence="5" id="KW-1185">Reference proteome</keyword>
<dbReference type="STRING" id="155617.RV09_GL002731"/>
<dbReference type="Proteomes" id="UP000013781">
    <property type="component" value="Unassembled WGS sequence"/>
</dbReference>
<dbReference type="Proteomes" id="UP000014157">
    <property type="component" value="Unassembled WGS sequence"/>
</dbReference>
<comment type="caution">
    <text evidence="2">The sequence shown here is derived from an EMBL/GenBank/DDBJ whole genome shotgun (WGS) entry which is preliminary data.</text>
</comment>
<dbReference type="HOGENOM" id="CLU_075543_1_0_9"/>
<dbReference type="InterPro" id="IPR052942">
    <property type="entry name" value="LPS_cholinephosphotransferase"/>
</dbReference>
<dbReference type="PATRIC" id="fig|1158609.3.peg.689"/>
<dbReference type="EMBL" id="ASWB01000001">
    <property type="protein sequence ID" value="EOT74143.1"/>
    <property type="molecule type" value="Genomic_DNA"/>
</dbReference>
<dbReference type="PANTHER" id="PTHR43404:SF2">
    <property type="entry name" value="LIPOPOLYSACCHARIDE CHOLINEPHOSPHOTRANSFERASE LICD"/>
    <property type="match status" value="1"/>
</dbReference>
<feature type="domain" description="LicD/FKTN/FKRP nucleotidyltransferase" evidence="1">
    <location>
        <begin position="28"/>
        <end position="251"/>
    </location>
</feature>
<organism evidence="2 4">
    <name type="scientific">Enterococcus moraviensis ATCC BAA-383</name>
    <dbReference type="NCBI Taxonomy" id="1158609"/>
    <lineage>
        <taxon>Bacteria</taxon>
        <taxon>Bacillati</taxon>
        <taxon>Bacillota</taxon>
        <taxon>Bacilli</taxon>
        <taxon>Lactobacillales</taxon>
        <taxon>Enterococcaceae</taxon>
        <taxon>Enterococcus</taxon>
    </lineage>
</organism>
<dbReference type="RefSeq" id="WP_010764124.1">
    <property type="nucleotide sequence ID" value="NZ_ASWB01000001.1"/>
</dbReference>
<proteinExistence type="predicted"/>
<evidence type="ECO:0000313" key="3">
    <source>
        <dbReference type="EMBL" id="EOT74143.1"/>
    </source>
</evidence>
<evidence type="ECO:0000259" key="1">
    <source>
        <dbReference type="Pfam" id="PF04991"/>
    </source>
</evidence>
<evidence type="ECO:0000313" key="5">
    <source>
        <dbReference type="Proteomes" id="UP000014157"/>
    </source>
</evidence>
<evidence type="ECO:0000313" key="4">
    <source>
        <dbReference type="Proteomes" id="UP000013781"/>
    </source>
</evidence>
<dbReference type="InterPro" id="IPR007074">
    <property type="entry name" value="LicD/FKTN/FKRP_NTP_transf"/>
</dbReference>
<reference evidence="2 4" key="1">
    <citation type="submission" date="2013-02" db="EMBL/GenBank/DDBJ databases">
        <title>The Genome Sequence of Enterococcus moraviensis BAA-383.</title>
        <authorList>
            <consortium name="The Broad Institute Genome Sequencing Platform"/>
            <consortium name="The Broad Institute Genome Sequencing Center for Infectious Disease"/>
            <person name="Earl A.M."/>
            <person name="Gilmore M.S."/>
            <person name="Lebreton F."/>
            <person name="Walker B."/>
            <person name="Young S.K."/>
            <person name="Zeng Q."/>
            <person name="Gargeya S."/>
            <person name="Fitzgerald M."/>
            <person name="Haas B."/>
            <person name="Abouelleil A."/>
            <person name="Alvarado L."/>
            <person name="Arachchi H.M."/>
            <person name="Berlin A.M."/>
            <person name="Chapman S.B."/>
            <person name="Dewar J."/>
            <person name="Goldberg J."/>
            <person name="Griggs A."/>
            <person name="Gujja S."/>
            <person name="Hansen M."/>
            <person name="Howarth C."/>
            <person name="Imamovic A."/>
            <person name="Larimer J."/>
            <person name="McCowan C."/>
            <person name="Murphy C."/>
            <person name="Neiman D."/>
            <person name="Pearson M."/>
            <person name="Priest M."/>
            <person name="Roberts A."/>
            <person name="Saif S."/>
            <person name="Shea T."/>
            <person name="Sisk P."/>
            <person name="Sykes S."/>
            <person name="Wortman J."/>
            <person name="Nusbaum C."/>
            <person name="Birren B."/>
        </authorList>
    </citation>
    <scope>NUCLEOTIDE SEQUENCE [LARGE SCALE GENOMIC DNA]</scope>
    <source>
        <strain evidence="2 4">ATCC BAA-383</strain>
    </source>
</reference>
<gene>
    <name evidence="3" type="ORF">I586_01141</name>
    <name evidence="2" type="ORF">UAY_00725</name>
</gene>
<dbReference type="GO" id="GO:0009100">
    <property type="term" value="P:glycoprotein metabolic process"/>
    <property type="evidence" value="ECO:0007669"/>
    <property type="project" value="UniProtKB-ARBA"/>
</dbReference>
<evidence type="ECO:0000313" key="2">
    <source>
        <dbReference type="EMBL" id="EOI02980.1"/>
    </source>
</evidence>
<dbReference type="Pfam" id="PF04991">
    <property type="entry name" value="LicD"/>
    <property type="match status" value="1"/>
</dbReference>
<protein>
    <recommendedName>
        <fullName evidence="1">LicD/FKTN/FKRP nucleotidyltransferase domain-containing protein</fullName>
    </recommendedName>
</protein>
<accession>R2R2D5</accession>
<name>R2R2D5_9ENTE</name>
<dbReference type="PANTHER" id="PTHR43404">
    <property type="entry name" value="LIPOPOLYSACCHARIDE CHOLINEPHOSPHOTRANSFERASE LICD"/>
    <property type="match status" value="1"/>
</dbReference>
<dbReference type="eggNOG" id="COG3475">
    <property type="taxonomic scope" value="Bacteria"/>
</dbReference>
<reference evidence="3 5" key="2">
    <citation type="submission" date="2013-03" db="EMBL/GenBank/DDBJ databases">
        <title>The Genome Sequence of Enterococcus moraviensis BAA-383 (PacBio/Illumina hybrid assembly).</title>
        <authorList>
            <consortium name="The Broad Institute Genomics Platform"/>
            <consortium name="The Broad Institute Genome Sequencing Center for Infectious Disease"/>
            <person name="Earl A."/>
            <person name="Russ C."/>
            <person name="Gilmore M."/>
            <person name="Surin D."/>
            <person name="Walker B."/>
            <person name="Young S."/>
            <person name="Zeng Q."/>
            <person name="Gargeya S."/>
            <person name="Fitzgerald M."/>
            <person name="Haas B."/>
            <person name="Abouelleil A."/>
            <person name="Allen A.W."/>
            <person name="Alvarado L."/>
            <person name="Arachchi H.M."/>
            <person name="Berlin A.M."/>
            <person name="Chapman S.B."/>
            <person name="Gainer-Dewar J."/>
            <person name="Goldberg J."/>
            <person name="Griggs A."/>
            <person name="Gujja S."/>
            <person name="Hansen M."/>
            <person name="Howarth C."/>
            <person name="Imamovic A."/>
            <person name="Ireland A."/>
            <person name="Larimer J."/>
            <person name="McCowan C."/>
            <person name="Murphy C."/>
            <person name="Pearson M."/>
            <person name="Poon T.W."/>
            <person name="Priest M."/>
            <person name="Roberts A."/>
            <person name="Saif S."/>
            <person name="Shea T."/>
            <person name="Sisk P."/>
            <person name="Sykes S."/>
            <person name="Wortman J."/>
            <person name="Nusbaum C."/>
            <person name="Birren B."/>
        </authorList>
    </citation>
    <scope>NUCLEOTIDE SEQUENCE [LARGE SCALE GENOMIC DNA]</scope>
    <source>
        <strain evidence="3 5">ATCC BAA-383</strain>
    </source>
</reference>
<dbReference type="AlphaFoldDB" id="R2R2D5"/>
<dbReference type="OrthoDB" id="9786100at2"/>
<dbReference type="EMBL" id="AJAS01000008">
    <property type="protein sequence ID" value="EOI02980.1"/>
    <property type="molecule type" value="Genomic_DNA"/>
</dbReference>